<dbReference type="KEGG" id="ppnm:LV28_17970"/>
<accession>A0A378YSE0</accession>
<proteinExistence type="predicted"/>
<gene>
    <name evidence="1" type="ORF">NCTC13160_03546</name>
</gene>
<dbReference type="RefSeq" id="WP_038619761.1">
    <property type="nucleotide sequence ID" value="NZ_CP009553.3"/>
</dbReference>
<dbReference type="EMBL" id="UGSG01000001">
    <property type="protein sequence ID" value="SUA80066.1"/>
    <property type="molecule type" value="Genomic_DNA"/>
</dbReference>
<organism evidence="1 2">
    <name type="scientific">Pandoraea pnomenusa</name>
    <dbReference type="NCBI Taxonomy" id="93220"/>
    <lineage>
        <taxon>Bacteria</taxon>
        <taxon>Pseudomonadati</taxon>
        <taxon>Pseudomonadota</taxon>
        <taxon>Betaproteobacteria</taxon>
        <taxon>Burkholderiales</taxon>
        <taxon>Burkholderiaceae</taxon>
        <taxon>Pandoraea</taxon>
    </lineage>
</organism>
<dbReference type="Proteomes" id="UP000254573">
    <property type="component" value="Unassembled WGS sequence"/>
</dbReference>
<reference evidence="1 2" key="1">
    <citation type="submission" date="2018-06" db="EMBL/GenBank/DDBJ databases">
        <authorList>
            <consortium name="Pathogen Informatics"/>
            <person name="Doyle S."/>
        </authorList>
    </citation>
    <scope>NUCLEOTIDE SEQUENCE [LARGE SCALE GENOMIC DNA]</scope>
    <source>
        <strain evidence="1 2">NCTC13160</strain>
    </source>
</reference>
<protein>
    <submittedName>
        <fullName evidence="1">Uncharacterized protein</fullName>
    </submittedName>
</protein>
<dbReference type="AlphaFoldDB" id="A0A378YSE0"/>
<evidence type="ECO:0000313" key="2">
    <source>
        <dbReference type="Proteomes" id="UP000254573"/>
    </source>
</evidence>
<evidence type="ECO:0000313" key="1">
    <source>
        <dbReference type="EMBL" id="SUA80066.1"/>
    </source>
</evidence>
<sequence>MINADVQSVSTFPFQGYPASQLSARRLAVLDEFDAAMDTGAAPRHAIETFLKSFTSMGPWDSFKDWFAHGGTKQDVLVAVARCHVASFEEGQCFFAGGDDRDSVNVDSLTVLRELNPDVRSAILASPTLGVNQQIHFFLPGTSLCVPLGTACLGDGDGALTRAEAVGVLTQGVEDAGPLLAQFIASERSSRFLTVWRDLLERARHENGWKEAMTPENVERVGFVCEHISSQAESSALGALWYRHAAEAFCEADSHENAARAFVNAASVFSGAHDEKSAKTASRNAGYAFTRQFDEMDGGQTDRGIRVLRDAFNAFDYAGAYDSALWTGMTLHRHLCDGGQAEAAAEVARRIAAVMRRNGLPGQAVGWEAMGAEPSNAGQVARNE</sequence>
<name>A0A378YSE0_9BURK</name>
<dbReference type="OrthoDB" id="8934917at2"/>